<dbReference type="InterPro" id="IPR036034">
    <property type="entry name" value="PDZ_sf"/>
</dbReference>
<dbReference type="AlphaFoldDB" id="A0A7S1B018"/>
<evidence type="ECO:0000313" key="1">
    <source>
        <dbReference type="EMBL" id="CAD8870317.1"/>
    </source>
</evidence>
<dbReference type="EMBL" id="HBFQ01063131">
    <property type="protein sequence ID" value="CAD8870317.1"/>
    <property type="molecule type" value="Transcribed_RNA"/>
</dbReference>
<sequence>MGNRCCCEDNYSLDELTKRNTGIAIPSPTVESCSPTVVIGFVTPDGEHREVTLSQRPLGMNTTKSPPFTVTAVRNHSHAHDLGIRTGWKLRHIDGEDIFGKTAVDVQMIFNTKTTTLPEVT</sequence>
<name>A0A7S1B018_NOCSC</name>
<reference evidence="1" key="1">
    <citation type="submission" date="2021-01" db="EMBL/GenBank/DDBJ databases">
        <authorList>
            <person name="Corre E."/>
            <person name="Pelletier E."/>
            <person name="Niang G."/>
            <person name="Scheremetjew M."/>
            <person name="Finn R."/>
            <person name="Kale V."/>
            <person name="Holt S."/>
            <person name="Cochrane G."/>
            <person name="Meng A."/>
            <person name="Brown T."/>
            <person name="Cohen L."/>
        </authorList>
    </citation>
    <scope>NUCLEOTIDE SEQUENCE</scope>
</reference>
<dbReference type="SUPFAM" id="SSF50156">
    <property type="entry name" value="PDZ domain-like"/>
    <property type="match status" value="1"/>
</dbReference>
<gene>
    <name evidence="1" type="ORF">NSCI0253_LOCUS44674</name>
</gene>
<accession>A0A7S1B018</accession>
<organism evidence="1">
    <name type="scientific">Noctiluca scintillans</name>
    <name type="common">Sea sparkle</name>
    <name type="synonym">Red tide dinoflagellate</name>
    <dbReference type="NCBI Taxonomy" id="2966"/>
    <lineage>
        <taxon>Eukaryota</taxon>
        <taxon>Sar</taxon>
        <taxon>Alveolata</taxon>
        <taxon>Dinophyceae</taxon>
        <taxon>Noctilucales</taxon>
        <taxon>Noctilucaceae</taxon>
        <taxon>Noctiluca</taxon>
    </lineage>
</organism>
<protein>
    <recommendedName>
        <fullName evidence="2">PDZ domain-containing protein</fullName>
    </recommendedName>
</protein>
<evidence type="ECO:0008006" key="2">
    <source>
        <dbReference type="Google" id="ProtNLM"/>
    </source>
</evidence>
<proteinExistence type="predicted"/>